<gene>
    <name evidence="8" type="ORF">V9T40_007656</name>
</gene>
<evidence type="ECO:0000256" key="3">
    <source>
        <dbReference type="RuleBase" id="RU003968"/>
    </source>
</evidence>
<dbReference type="PANTHER" id="PTHR11552">
    <property type="entry name" value="GLUCOSE-METHANOL-CHOLINE GMC OXIDOREDUCTASE"/>
    <property type="match status" value="1"/>
</dbReference>
<evidence type="ECO:0000256" key="5">
    <source>
        <dbReference type="SAM" id="Phobius"/>
    </source>
</evidence>
<evidence type="ECO:0000259" key="7">
    <source>
        <dbReference type="PROSITE" id="PS00624"/>
    </source>
</evidence>
<dbReference type="InterPro" id="IPR012132">
    <property type="entry name" value="GMC_OxRdtase"/>
</dbReference>
<evidence type="ECO:0000256" key="4">
    <source>
        <dbReference type="SAM" id="MobiDB-lite"/>
    </source>
</evidence>
<evidence type="ECO:0000313" key="8">
    <source>
        <dbReference type="EMBL" id="KAK7592904.1"/>
    </source>
</evidence>
<proteinExistence type="inferred from homology"/>
<dbReference type="PROSITE" id="PS00623">
    <property type="entry name" value="GMC_OXRED_1"/>
    <property type="match status" value="1"/>
</dbReference>
<dbReference type="Gene3D" id="3.30.560.10">
    <property type="entry name" value="Glucose Oxidase, domain 3"/>
    <property type="match status" value="1"/>
</dbReference>
<evidence type="ECO:0000256" key="1">
    <source>
        <dbReference type="ARBA" id="ARBA00010790"/>
    </source>
</evidence>
<keyword evidence="5" id="KW-0472">Membrane</keyword>
<dbReference type="PANTHER" id="PTHR11552:SF186">
    <property type="entry name" value="GLUCOSE-METHANOL-CHOLINE OXIDOREDUCTASE N-TERMINAL DOMAIN-CONTAINING PROTEIN"/>
    <property type="match status" value="1"/>
</dbReference>
<feature type="binding site" evidence="2">
    <location>
        <position position="137"/>
    </location>
    <ligand>
        <name>FAD</name>
        <dbReference type="ChEBI" id="CHEBI:57692"/>
    </ligand>
</feature>
<dbReference type="InterPro" id="IPR036188">
    <property type="entry name" value="FAD/NAD-bd_sf"/>
</dbReference>
<organism evidence="8 9">
    <name type="scientific">Parthenolecanium corni</name>
    <dbReference type="NCBI Taxonomy" id="536013"/>
    <lineage>
        <taxon>Eukaryota</taxon>
        <taxon>Metazoa</taxon>
        <taxon>Ecdysozoa</taxon>
        <taxon>Arthropoda</taxon>
        <taxon>Hexapoda</taxon>
        <taxon>Insecta</taxon>
        <taxon>Pterygota</taxon>
        <taxon>Neoptera</taxon>
        <taxon>Paraneoptera</taxon>
        <taxon>Hemiptera</taxon>
        <taxon>Sternorrhyncha</taxon>
        <taxon>Coccoidea</taxon>
        <taxon>Coccidae</taxon>
        <taxon>Parthenolecanium</taxon>
    </lineage>
</organism>
<comment type="caution">
    <text evidence="8">The sequence shown here is derived from an EMBL/GenBank/DDBJ whole genome shotgun (WGS) entry which is preliminary data.</text>
</comment>
<dbReference type="GO" id="GO:0050660">
    <property type="term" value="F:flavin adenine dinucleotide binding"/>
    <property type="evidence" value="ECO:0007669"/>
    <property type="project" value="InterPro"/>
</dbReference>
<dbReference type="Gene3D" id="3.50.50.60">
    <property type="entry name" value="FAD/NAD(P)-binding domain"/>
    <property type="match status" value="1"/>
</dbReference>
<evidence type="ECO:0000259" key="6">
    <source>
        <dbReference type="PROSITE" id="PS00623"/>
    </source>
</evidence>
<dbReference type="InterPro" id="IPR007867">
    <property type="entry name" value="GMC_OxRtase_C"/>
</dbReference>
<dbReference type="SUPFAM" id="SSF51905">
    <property type="entry name" value="FAD/NAD(P)-binding domain"/>
    <property type="match status" value="1"/>
</dbReference>
<feature type="domain" description="Glucose-methanol-choline oxidoreductase N-terminal" evidence="6">
    <location>
        <begin position="135"/>
        <end position="158"/>
    </location>
</feature>
<dbReference type="Pfam" id="PF05199">
    <property type="entry name" value="GMC_oxred_C"/>
    <property type="match status" value="1"/>
</dbReference>
<keyword evidence="9" id="KW-1185">Reference proteome</keyword>
<dbReference type="AlphaFoldDB" id="A0AAN9TXX8"/>
<accession>A0AAN9TXX8</accession>
<feature type="region of interest" description="Disordered" evidence="4">
    <location>
        <begin position="625"/>
        <end position="644"/>
    </location>
</feature>
<dbReference type="GO" id="GO:0016614">
    <property type="term" value="F:oxidoreductase activity, acting on CH-OH group of donors"/>
    <property type="evidence" value="ECO:0007669"/>
    <property type="project" value="InterPro"/>
</dbReference>
<protein>
    <recommendedName>
        <fullName evidence="6 7">Glucose-methanol-choline oxidoreductase N-terminal domain-containing protein</fullName>
    </recommendedName>
</protein>
<comment type="similarity">
    <text evidence="1 3">Belongs to the GMC oxidoreductase family.</text>
</comment>
<evidence type="ECO:0000256" key="2">
    <source>
        <dbReference type="PIRSR" id="PIRSR000137-2"/>
    </source>
</evidence>
<keyword evidence="5" id="KW-0812">Transmembrane</keyword>
<dbReference type="SUPFAM" id="SSF54373">
    <property type="entry name" value="FAD-linked reductases, C-terminal domain"/>
    <property type="match status" value="1"/>
</dbReference>
<comment type="cofactor">
    <cofactor evidence="2">
        <name>FAD</name>
        <dbReference type="ChEBI" id="CHEBI:57692"/>
    </cofactor>
</comment>
<keyword evidence="5" id="KW-1133">Transmembrane helix</keyword>
<reference evidence="8 9" key="1">
    <citation type="submission" date="2024-03" db="EMBL/GenBank/DDBJ databases">
        <title>Adaptation during the transition from Ophiocordyceps entomopathogen to insect associate is accompanied by gene loss and intensified selection.</title>
        <authorList>
            <person name="Ward C.M."/>
            <person name="Onetto C.A."/>
            <person name="Borneman A.R."/>
        </authorList>
    </citation>
    <scope>NUCLEOTIDE SEQUENCE [LARGE SCALE GENOMIC DNA]</scope>
    <source>
        <strain evidence="8">AWRI1</strain>
        <tissue evidence="8">Single Adult Female</tissue>
    </source>
</reference>
<name>A0AAN9TXX8_9HEMI</name>
<dbReference type="InterPro" id="IPR000172">
    <property type="entry name" value="GMC_OxRdtase_N"/>
</dbReference>
<feature type="domain" description="Glucose-methanol-choline oxidoreductase N-terminal" evidence="7">
    <location>
        <begin position="312"/>
        <end position="326"/>
    </location>
</feature>
<dbReference type="Proteomes" id="UP001367676">
    <property type="component" value="Unassembled WGS sequence"/>
</dbReference>
<keyword evidence="3" id="KW-0285">Flavoprotein</keyword>
<feature type="transmembrane region" description="Helical" evidence="5">
    <location>
        <begin position="12"/>
        <end position="34"/>
    </location>
</feature>
<keyword evidence="2 3" id="KW-0274">FAD</keyword>
<dbReference type="Pfam" id="PF00732">
    <property type="entry name" value="GMC_oxred_N"/>
    <property type="match status" value="1"/>
</dbReference>
<dbReference type="EMBL" id="JBBCAQ010000020">
    <property type="protein sequence ID" value="KAK7592904.1"/>
    <property type="molecule type" value="Genomic_DNA"/>
</dbReference>
<dbReference type="PROSITE" id="PS00624">
    <property type="entry name" value="GMC_OXRED_2"/>
    <property type="match status" value="1"/>
</dbReference>
<evidence type="ECO:0000313" key="9">
    <source>
        <dbReference type="Proteomes" id="UP001367676"/>
    </source>
</evidence>
<sequence>MLTEPARAATQIISYSYGTSVAYIALLYAGLLTYRSDIQDAENRVESTPVNKLHKDYDFIVIGGGSAGAVVASRLSENSNWTVLLLEAGGEEAILTELPLMYPSLQLTPLDWQFQTEPSDKFCLDQKGRSKWPRGKVIGGSSVLNAMLYVRGNRRDYDQWKELGNEGWGYDDVLPYFKKSEDMRITSLRDSPYHATGGYLTIEELRYQSKITDSLLEASQEIGYNVIDVNGESQHGFTKTHATIRDGVRCSTAKGFLRPAKKRPNLHVSLHSHASKLIINDRTKAVEAVQFQKLAGGIRTVHVNKEAIVSAGSIKSPQLLMLSGIGPRQHLYHKRIETIIDLPGVGKNLQDHVGIGGSTYLFNSPLSTKPIGAGVVLPRLFTLNTYYSFINEHRGPIYGLPFCELMGFVNSKYNNETSWPDIQLIIATAGDNDDGGLFNRRTNGLSEQAFKQVFDPILYKDAFTIVPILLRPSSVGRIELRDRNPYSKPLIYPNYFHHPDDIKTLIEGAKVGYQLSQTEALKMYNTSMHTTLFPGCEQHQLLTDEYWECQARHYTLTIYHPVGTCKMGPDDDEEAVVDSQLRVRGTTNLRIIDASIMPKIVSGNTNAPTIMIGEKGADMIKQRWTPTPEPPPTLPPSSDAGIPTEASITTDASIPSSMDASIPTNTSIPTEASITTDAISSADASISTDASILTYANIPVDAGVATETIDIVYL</sequence>
<dbReference type="PIRSF" id="PIRSF000137">
    <property type="entry name" value="Alcohol_oxidase"/>
    <property type="match status" value="1"/>
</dbReference>